<accession>A0A1E1WW63</accession>
<proteinExistence type="evidence at transcript level"/>
<protein>
    <submittedName>
        <fullName evidence="1">Uncharacterized protein</fullName>
    </submittedName>
</protein>
<sequence>PAPLEKKYPLVKSAHLPEGSKTMRVYIAAQKAIILLSKDVYFEKLTATIVSSHSSIVVIAVFRGFVAAFRDGIVFESIRAVALAKQCEVWNSDVWGRNVHQPSSIQPFVDRAST</sequence>
<name>A0A1E1WW63_9ACAR</name>
<dbReference type="EMBL" id="GFAC01007923">
    <property type="protein sequence ID" value="JAT91265.1"/>
    <property type="molecule type" value="mRNA"/>
</dbReference>
<organism evidence="1">
    <name type="scientific">Amblyomma aureolatum</name>
    <dbReference type="NCBI Taxonomy" id="187763"/>
    <lineage>
        <taxon>Eukaryota</taxon>
        <taxon>Metazoa</taxon>
        <taxon>Ecdysozoa</taxon>
        <taxon>Arthropoda</taxon>
        <taxon>Chelicerata</taxon>
        <taxon>Arachnida</taxon>
        <taxon>Acari</taxon>
        <taxon>Parasitiformes</taxon>
        <taxon>Ixodida</taxon>
        <taxon>Ixodoidea</taxon>
        <taxon>Ixodidae</taxon>
        <taxon>Amblyomminae</taxon>
        <taxon>Amblyomma</taxon>
    </lineage>
</organism>
<dbReference type="AlphaFoldDB" id="A0A1E1WW63"/>
<reference evidence="1" key="1">
    <citation type="journal article" date="2017" name="Front. Cell. Infect. Microbiol.">
        <title>The Distinct Transcriptional Response of the Midgut of Amblyomma sculptum and Amblyomma aureolatum Ticks to Rickettsia rickettsii Correlates to Their Differences in Susceptibility to Infection.</title>
        <authorList>
            <person name="Martins L.A."/>
            <person name="Galletti M.F.B.M."/>
            <person name="Ribeiro J.M."/>
            <person name="Fujita A."/>
            <person name="Costa F.B."/>
            <person name="Labruna M.B."/>
            <person name="Daffre S."/>
            <person name="Fogaca A.C."/>
        </authorList>
    </citation>
    <scope>NUCLEOTIDE SEQUENCE</scope>
</reference>
<evidence type="ECO:0000313" key="1">
    <source>
        <dbReference type="EMBL" id="JAT91265.1"/>
    </source>
</evidence>
<feature type="non-terminal residue" evidence="1">
    <location>
        <position position="1"/>
    </location>
</feature>